<name>A0A095UWN9_9FLAO</name>
<feature type="signal peptide" evidence="1">
    <location>
        <begin position="1"/>
        <end position="27"/>
    </location>
</feature>
<evidence type="ECO:0000313" key="2">
    <source>
        <dbReference type="EMBL" id="KGD66990.1"/>
    </source>
</evidence>
<accession>A0A095UWN9</accession>
<feature type="chain" id="PRO_5001910442" description="Beta-lactamase-inhibitor-like PepSY-like domain-containing protein" evidence="1">
    <location>
        <begin position="28"/>
        <end position="144"/>
    </location>
</feature>
<dbReference type="AlphaFoldDB" id="A0A095UWN9"/>
<organism evidence="2 3">
    <name type="scientific">Flavobacterium aquatile LMG 4008 = ATCC 11947</name>
    <dbReference type="NCBI Taxonomy" id="1453498"/>
    <lineage>
        <taxon>Bacteria</taxon>
        <taxon>Pseudomonadati</taxon>
        <taxon>Bacteroidota</taxon>
        <taxon>Flavobacteriia</taxon>
        <taxon>Flavobacteriales</taxon>
        <taxon>Flavobacteriaceae</taxon>
        <taxon>Flavobacterium</taxon>
    </lineage>
</organism>
<comment type="caution">
    <text evidence="2">The sequence shown here is derived from an EMBL/GenBank/DDBJ whole genome shotgun (WGS) entry which is preliminary data.</text>
</comment>
<evidence type="ECO:0000256" key="1">
    <source>
        <dbReference type="SAM" id="SignalP"/>
    </source>
</evidence>
<dbReference type="EMBL" id="JRHH01000006">
    <property type="protein sequence ID" value="KGD66990.1"/>
    <property type="molecule type" value="Genomic_DNA"/>
</dbReference>
<proteinExistence type="predicted"/>
<keyword evidence="3" id="KW-1185">Reference proteome</keyword>
<sequence length="144" mass="16369">MKTIFNKTGILFSLLIAGILVSNVSFAQQKDLTKELDILFTGFKNQDYETLKPLLDDEVKISENIPLGMNDMVIPQVLAQIPVPDSYKVIKIEKIGDNQKITTEYFYKERDKRVQYFTFNSKGIVIDLDILSDATKVESSIGEK</sequence>
<evidence type="ECO:0008006" key="4">
    <source>
        <dbReference type="Google" id="ProtNLM"/>
    </source>
</evidence>
<protein>
    <recommendedName>
        <fullName evidence="4">Beta-lactamase-inhibitor-like PepSY-like domain-containing protein</fullName>
    </recommendedName>
</protein>
<reference evidence="2 3" key="1">
    <citation type="submission" date="2014-09" db="EMBL/GenBank/DDBJ databases">
        <title>Whole Genome Shotgun of Flavobacterium aquatile LMG 4008.</title>
        <authorList>
            <person name="Gale A.N."/>
            <person name="Pipes S.E."/>
            <person name="Newman J.D."/>
        </authorList>
    </citation>
    <scope>NUCLEOTIDE SEQUENCE [LARGE SCALE GENOMIC DNA]</scope>
    <source>
        <strain evidence="2 3">LMG 4008</strain>
    </source>
</reference>
<dbReference type="OrthoDB" id="1365524at2"/>
<dbReference type="RefSeq" id="WP_035129108.1">
    <property type="nucleotide sequence ID" value="NZ_JRHH01000006.1"/>
</dbReference>
<gene>
    <name evidence="2" type="ORF">LG45_16380</name>
</gene>
<keyword evidence="1" id="KW-0732">Signal</keyword>
<dbReference type="STRING" id="1453498.LG45_16380"/>
<evidence type="ECO:0000313" key="3">
    <source>
        <dbReference type="Proteomes" id="UP000029554"/>
    </source>
</evidence>
<dbReference type="Proteomes" id="UP000029554">
    <property type="component" value="Unassembled WGS sequence"/>
</dbReference>